<keyword evidence="1" id="KW-1133">Transmembrane helix</keyword>
<proteinExistence type="predicted"/>
<dbReference type="PANTHER" id="PTHR34781:SF2">
    <property type="entry name" value="TRANSMEMBRANE PROTEIN"/>
    <property type="match status" value="1"/>
</dbReference>
<name>A0A6J1EXH3_CUCMO</name>
<feature type="transmembrane region" description="Helical" evidence="1">
    <location>
        <begin position="79"/>
        <end position="99"/>
    </location>
</feature>
<sequence>MMRRQQQRNSQSSVFYELSSLAMNILRSPPSSIPFSDHSPVLPTQMTPAGFASLLLGMSLALMLCGSVTFFIGFMMMPWVIGLVMFFFVAAIVSSLFMIGRSILYYVTAQPEPRKDIPAWKLM</sequence>
<evidence type="ECO:0000256" key="1">
    <source>
        <dbReference type="SAM" id="Phobius"/>
    </source>
</evidence>
<evidence type="ECO:0000313" key="3">
    <source>
        <dbReference type="RefSeq" id="XP_022932614.1"/>
    </source>
</evidence>
<keyword evidence="1" id="KW-0812">Transmembrane</keyword>
<keyword evidence="2" id="KW-1185">Reference proteome</keyword>
<protein>
    <submittedName>
        <fullName evidence="3">Uncharacterized protein LOC111439117 isoform X2</fullName>
    </submittedName>
</protein>
<dbReference type="PANTHER" id="PTHR34781">
    <property type="entry name" value="TRANSMEMBRANE PROTEIN"/>
    <property type="match status" value="1"/>
</dbReference>
<dbReference type="AlphaFoldDB" id="A0A6J1EXH3"/>
<accession>A0A6J1EXH3</accession>
<evidence type="ECO:0000313" key="2">
    <source>
        <dbReference type="Proteomes" id="UP000504609"/>
    </source>
</evidence>
<dbReference type="RefSeq" id="XP_022932614.1">
    <property type="nucleotide sequence ID" value="XM_023076846.1"/>
</dbReference>
<feature type="transmembrane region" description="Helical" evidence="1">
    <location>
        <begin position="51"/>
        <end position="73"/>
    </location>
</feature>
<keyword evidence="1" id="KW-0472">Membrane</keyword>
<gene>
    <name evidence="3" type="primary">LOC111439117</name>
</gene>
<dbReference type="Proteomes" id="UP000504609">
    <property type="component" value="Unplaced"/>
</dbReference>
<dbReference type="GeneID" id="111439117"/>
<organism evidence="2 3">
    <name type="scientific">Cucurbita moschata</name>
    <name type="common">Winter crookneck squash</name>
    <name type="synonym">Cucurbita pepo var. moschata</name>
    <dbReference type="NCBI Taxonomy" id="3662"/>
    <lineage>
        <taxon>Eukaryota</taxon>
        <taxon>Viridiplantae</taxon>
        <taxon>Streptophyta</taxon>
        <taxon>Embryophyta</taxon>
        <taxon>Tracheophyta</taxon>
        <taxon>Spermatophyta</taxon>
        <taxon>Magnoliopsida</taxon>
        <taxon>eudicotyledons</taxon>
        <taxon>Gunneridae</taxon>
        <taxon>Pentapetalae</taxon>
        <taxon>rosids</taxon>
        <taxon>fabids</taxon>
        <taxon>Cucurbitales</taxon>
        <taxon>Cucurbitaceae</taxon>
        <taxon>Cucurbiteae</taxon>
        <taxon>Cucurbita</taxon>
    </lineage>
</organism>
<reference evidence="3" key="1">
    <citation type="submission" date="2025-08" db="UniProtKB">
        <authorList>
            <consortium name="RefSeq"/>
        </authorList>
    </citation>
    <scope>IDENTIFICATION</scope>
    <source>
        <tissue evidence="3">Young leaves</tissue>
    </source>
</reference>